<evidence type="ECO:0000256" key="5">
    <source>
        <dbReference type="ARBA" id="ARBA00022792"/>
    </source>
</evidence>
<protein>
    <recommendedName>
        <fullName evidence="10">Holocytochrome c-type synthase</fullName>
        <ecNumber evidence="10">4.4.1.17</ecNumber>
    </recommendedName>
</protein>
<sequence>MTSNASEKCPVDHSASKRTCPVDHGEAVETTDACPVDHSSRSTWTNLFGTNATASSSTAPPTLPVDRETSSIPRNESENWVYPSQAQFFAAMARKKHNPRESDMKVIVPIHNAVNERAWGEVMKWEQGQGGESCGGVKLVSFKGRPGDRSPRARLNMLLGYQAPFDRHDWVVDRCGTRIRYVIDFYTGRSAAGSANPSFFLDVRPALDNWEGVRMRVGNWWDRWFGGVLSEETRARSISSPSPTGSTSVAATSNSASGGSSR</sequence>
<feature type="region of interest" description="Disordered" evidence="11">
    <location>
        <begin position="48"/>
        <end position="77"/>
    </location>
</feature>
<feature type="compositionally biased region" description="Low complexity" evidence="11">
    <location>
        <begin position="236"/>
        <end position="262"/>
    </location>
</feature>
<evidence type="ECO:0000256" key="8">
    <source>
        <dbReference type="ARBA" id="ARBA00023136"/>
    </source>
</evidence>
<dbReference type="OrthoDB" id="4243at2759"/>
<dbReference type="Pfam" id="PF01265">
    <property type="entry name" value="Cyto_heme_lyase"/>
    <property type="match status" value="1"/>
</dbReference>
<keyword evidence="13" id="KW-1185">Reference proteome</keyword>
<dbReference type="Proteomes" id="UP000053477">
    <property type="component" value="Unassembled WGS sequence"/>
</dbReference>
<dbReference type="FunCoup" id="A0A0H2SBE6">
    <property type="interactions" value="310"/>
</dbReference>
<evidence type="ECO:0000256" key="3">
    <source>
        <dbReference type="ARBA" id="ARBA00022617"/>
    </source>
</evidence>
<evidence type="ECO:0000256" key="1">
    <source>
        <dbReference type="ARBA" id="ARBA00004273"/>
    </source>
</evidence>
<dbReference type="PANTHER" id="PTHR12743">
    <property type="entry name" value="CYTOCHROME C1 HEME LYASE"/>
    <property type="match status" value="1"/>
</dbReference>
<feature type="compositionally biased region" description="Polar residues" evidence="11">
    <location>
        <begin position="48"/>
        <end position="60"/>
    </location>
</feature>
<dbReference type="EMBL" id="KQ085947">
    <property type="protein sequence ID" value="KLO14226.1"/>
    <property type="molecule type" value="Genomic_DNA"/>
</dbReference>
<dbReference type="AlphaFoldDB" id="A0A0H2SBE6"/>
<keyword evidence="6 10" id="KW-0408">Iron</keyword>
<dbReference type="STRING" id="27342.A0A0H2SBE6"/>
<dbReference type="EC" id="4.4.1.17" evidence="10"/>
<comment type="similarity">
    <text evidence="2 10">Belongs to the cytochrome c-type heme lyase family.</text>
</comment>
<evidence type="ECO:0000256" key="10">
    <source>
        <dbReference type="RuleBase" id="RU363130"/>
    </source>
</evidence>
<dbReference type="InterPro" id="IPR000511">
    <property type="entry name" value="Holocyt_c/c1_synthase"/>
</dbReference>
<name>A0A0H2SBE6_9AGAM</name>
<keyword evidence="7 10" id="KW-0496">Mitochondrion</keyword>
<feature type="compositionally biased region" description="Basic and acidic residues" evidence="11">
    <location>
        <begin position="9"/>
        <end position="23"/>
    </location>
</feature>
<evidence type="ECO:0000256" key="7">
    <source>
        <dbReference type="ARBA" id="ARBA00023128"/>
    </source>
</evidence>
<organism evidence="12 13">
    <name type="scientific">Schizopora paradoxa</name>
    <dbReference type="NCBI Taxonomy" id="27342"/>
    <lineage>
        <taxon>Eukaryota</taxon>
        <taxon>Fungi</taxon>
        <taxon>Dikarya</taxon>
        <taxon>Basidiomycota</taxon>
        <taxon>Agaricomycotina</taxon>
        <taxon>Agaricomycetes</taxon>
        <taxon>Hymenochaetales</taxon>
        <taxon>Schizoporaceae</taxon>
        <taxon>Schizopora</taxon>
    </lineage>
</organism>
<dbReference type="GO" id="GO:0005743">
    <property type="term" value="C:mitochondrial inner membrane"/>
    <property type="evidence" value="ECO:0007669"/>
    <property type="project" value="UniProtKB-SubCell"/>
</dbReference>
<keyword evidence="8 10" id="KW-0472">Membrane</keyword>
<evidence type="ECO:0000256" key="9">
    <source>
        <dbReference type="ARBA" id="ARBA00023239"/>
    </source>
</evidence>
<keyword evidence="3 10" id="KW-0349">Heme</keyword>
<evidence type="ECO:0000313" key="13">
    <source>
        <dbReference type="Proteomes" id="UP000053477"/>
    </source>
</evidence>
<dbReference type="PANTHER" id="PTHR12743:SF0">
    <property type="entry name" value="HOLOCYTOCHROME C-TYPE SYNTHASE"/>
    <property type="match status" value="1"/>
</dbReference>
<dbReference type="PROSITE" id="PS00822">
    <property type="entry name" value="CYTO_HEME_LYASE_2"/>
    <property type="match status" value="1"/>
</dbReference>
<reference evidence="12 13" key="1">
    <citation type="submission" date="2015-04" db="EMBL/GenBank/DDBJ databases">
        <title>Complete genome sequence of Schizopora paradoxa KUC8140, a cosmopolitan wood degrader in East Asia.</title>
        <authorList>
            <consortium name="DOE Joint Genome Institute"/>
            <person name="Min B."/>
            <person name="Park H."/>
            <person name="Jang Y."/>
            <person name="Kim J.-J."/>
            <person name="Kim K.H."/>
            <person name="Pangilinan J."/>
            <person name="Lipzen A."/>
            <person name="Riley R."/>
            <person name="Grigoriev I.V."/>
            <person name="Spatafora J.W."/>
            <person name="Choi I.-G."/>
        </authorList>
    </citation>
    <scope>NUCLEOTIDE SEQUENCE [LARGE SCALE GENOMIC DNA]</scope>
    <source>
        <strain evidence="12 13">KUC8140</strain>
    </source>
</reference>
<comment type="subcellular location">
    <subcellularLocation>
        <location evidence="1 10">Mitochondrion inner membrane</location>
    </subcellularLocation>
</comment>
<feature type="region of interest" description="Disordered" evidence="11">
    <location>
        <begin position="1"/>
        <end position="23"/>
    </location>
</feature>
<evidence type="ECO:0000313" key="12">
    <source>
        <dbReference type="EMBL" id="KLO14226.1"/>
    </source>
</evidence>
<dbReference type="GO" id="GO:0004408">
    <property type="term" value="F:holocytochrome-c synthase activity"/>
    <property type="evidence" value="ECO:0007669"/>
    <property type="project" value="UniProtKB-EC"/>
</dbReference>
<comment type="function">
    <text evidence="10">Lyase that catalyzes the covalent linking of the heme group to the cytochrome C apoprotein to produce the mature functional cytochrome.</text>
</comment>
<dbReference type="GO" id="GO:0046872">
    <property type="term" value="F:metal ion binding"/>
    <property type="evidence" value="ECO:0007669"/>
    <property type="project" value="UniProtKB-KW"/>
</dbReference>
<keyword evidence="4 10" id="KW-0479">Metal-binding</keyword>
<dbReference type="InParanoid" id="A0A0H2SBE6"/>
<proteinExistence type="inferred from homology"/>
<evidence type="ECO:0000256" key="6">
    <source>
        <dbReference type="ARBA" id="ARBA00023004"/>
    </source>
</evidence>
<feature type="region of interest" description="Disordered" evidence="11">
    <location>
        <begin position="234"/>
        <end position="262"/>
    </location>
</feature>
<keyword evidence="9 10" id="KW-0456">Lyase</keyword>
<evidence type="ECO:0000256" key="4">
    <source>
        <dbReference type="ARBA" id="ARBA00022723"/>
    </source>
</evidence>
<gene>
    <name evidence="12" type="ORF">SCHPADRAFT_996815</name>
</gene>
<evidence type="ECO:0000256" key="2">
    <source>
        <dbReference type="ARBA" id="ARBA00007255"/>
    </source>
</evidence>
<accession>A0A0H2SBE6</accession>
<evidence type="ECO:0000256" key="11">
    <source>
        <dbReference type="SAM" id="MobiDB-lite"/>
    </source>
</evidence>
<comment type="catalytic activity">
    <reaction evidence="10">
        <text>holo-[cytochrome c] = apo-[cytochrome c] + heme b</text>
        <dbReference type="Rhea" id="RHEA:22648"/>
        <dbReference type="Rhea" id="RHEA-COMP:10725"/>
        <dbReference type="Rhea" id="RHEA-COMP:10726"/>
        <dbReference type="ChEBI" id="CHEBI:29950"/>
        <dbReference type="ChEBI" id="CHEBI:60344"/>
        <dbReference type="ChEBI" id="CHEBI:83739"/>
        <dbReference type="EC" id="4.4.1.17"/>
    </reaction>
</comment>
<keyword evidence="5 10" id="KW-0999">Mitochondrion inner membrane</keyword>